<feature type="transmembrane region" description="Helical" evidence="1">
    <location>
        <begin position="7"/>
        <end position="26"/>
    </location>
</feature>
<gene>
    <name evidence="2" type="ORF">EDD60_106102</name>
</gene>
<keyword evidence="1" id="KW-0812">Transmembrane</keyword>
<evidence type="ECO:0000313" key="2">
    <source>
        <dbReference type="EMBL" id="TCW00761.1"/>
    </source>
</evidence>
<accession>A0A4R3Z497</accession>
<protein>
    <recommendedName>
        <fullName evidence="4">DUF4367 domain-containing protein</fullName>
    </recommendedName>
</protein>
<sequence>MKKIVIFSLRIIIVFLVVYVFCTFLLQSCSPDVNTLDEYTTITDFEKNSKLKYYNLYDFDIFYKNNQKKLLKDEEIILTFDNEYKQKYMITTTSSKIQYKVDYGLENMGEQDYQIENMNGVTIYGYTYDNEQKCSFIVRYNDFQYSIEGVENHDFQDCMNKIKDYVKLNESMN</sequence>
<dbReference type="GeneID" id="98915061"/>
<comment type="caution">
    <text evidence="2">The sequence shown here is derived from an EMBL/GenBank/DDBJ whole genome shotgun (WGS) entry which is preliminary data.</text>
</comment>
<evidence type="ECO:0000313" key="3">
    <source>
        <dbReference type="Proteomes" id="UP000295515"/>
    </source>
</evidence>
<keyword evidence="1" id="KW-1133">Transmembrane helix</keyword>
<evidence type="ECO:0000256" key="1">
    <source>
        <dbReference type="SAM" id="Phobius"/>
    </source>
</evidence>
<reference evidence="2 3" key="1">
    <citation type="submission" date="2019-03" db="EMBL/GenBank/DDBJ databases">
        <title>Genomic Encyclopedia of Type Strains, Phase IV (KMG-IV): sequencing the most valuable type-strain genomes for metagenomic binning, comparative biology and taxonomic classification.</title>
        <authorList>
            <person name="Goeker M."/>
        </authorList>
    </citation>
    <scope>NUCLEOTIDE SEQUENCE [LARGE SCALE GENOMIC DNA]</scope>
    <source>
        <strain evidence="2 3">DSM 29487</strain>
    </source>
</reference>
<proteinExistence type="predicted"/>
<dbReference type="EMBL" id="SMCQ01000006">
    <property type="protein sequence ID" value="TCW00761.1"/>
    <property type="molecule type" value="Genomic_DNA"/>
</dbReference>
<dbReference type="Proteomes" id="UP000295515">
    <property type="component" value="Unassembled WGS sequence"/>
</dbReference>
<dbReference type="RefSeq" id="WP_066446876.1">
    <property type="nucleotide sequence ID" value="NZ_DBGCPY010000108.1"/>
</dbReference>
<keyword evidence="3" id="KW-1185">Reference proteome</keyword>
<name>A0A4R3Z497_9FIRM</name>
<dbReference type="PROSITE" id="PS51257">
    <property type="entry name" value="PROKAR_LIPOPROTEIN"/>
    <property type="match status" value="1"/>
</dbReference>
<dbReference type="AlphaFoldDB" id="A0A4R3Z497"/>
<keyword evidence="1" id="KW-0472">Membrane</keyword>
<organism evidence="2 3">
    <name type="scientific">Longibaculum muris</name>
    <dbReference type="NCBI Taxonomy" id="1796628"/>
    <lineage>
        <taxon>Bacteria</taxon>
        <taxon>Bacillati</taxon>
        <taxon>Bacillota</taxon>
        <taxon>Erysipelotrichia</taxon>
        <taxon>Erysipelotrichales</taxon>
        <taxon>Coprobacillaceae</taxon>
        <taxon>Longibaculum</taxon>
    </lineage>
</organism>
<evidence type="ECO:0008006" key="4">
    <source>
        <dbReference type="Google" id="ProtNLM"/>
    </source>
</evidence>